<protein>
    <submittedName>
        <fullName evidence="9">8-oxo-dGTP pyrophosphatase MutT (NUDIX family)</fullName>
    </submittedName>
</protein>
<dbReference type="NCBIfam" id="NF007980">
    <property type="entry name" value="PRK10707.1"/>
    <property type="match status" value="1"/>
</dbReference>
<dbReference type="GO" id="GO:0010945">
    <property type="term" value="F:coenzyme A diphosphatase activity"/>
    <property type="evidence" value="ECO:0007669"/>
    <property type="project" value="InterPro"/>
</dbReference>
<dbReference type="GO" id="GO:0046872">
    <property type="term" value="F:metal ion binding"/>
    <property type="evidence" value="ECO:0007669"/>
    <property type="project" value="UniProtKB-KW"/>
</dbReference>
<name>A0A4R7BCA1_9NEIS</name>
<evidence type="ECO:0000313" key="10">
    <source>
        <dbReference type="Proteomes" id="UP000295611"/>
    </source>
</evidence>
<dbReference type="OrthoDB" id="9802805at2"/>
<dbReference type="SUPFAM" id="SSF55811">
    <property type="entry name" value="Nudix"/>
    <property type="match status" value="1"/>
</dbReference>
<dbReference type="RefSeq" id="WP_133678693.1">
    <property type="nucleotide sequence ID" value="NZ_SNZP01000002.1"/>
</dbReference>
<dbReference type="Gene3D" id="3.90.79.10">
    <property type="entry name" value="Nucleoside Triphosphate Pyrophosphohydrolase"/>
    <property type="match status" value="1"/>
</dbReference>
<evidence type="ECO:0000256" key="6">
    <source>
        <dbReference type="ARBA" id="ARBA00023211"/>
    </source>
</evidence>
<keyword evidence="3" id="KW-0479">Metal-binding</keyword>
<reference evidence="9 10" key="1">
    <citation type="submission" date="2019-03" db="EMBL/GenBank/DDBJ databases">
        <title>Genomic Encyclopedia of Type Strains, Phase III (KMG-III): the genomes of soil and plant-associated and newly described type strains.</title>
        <authorList>
            <person name="Whitman W."/>
        </authorList>
    </citation>
    <scope>NUCLEOTIDE SEQUENCE [LARGE SCALE GENOMIC DNA]</scope>
    <source>
        <strain evidence="9 10">CECT 8976</strain>
    </source>
</reference>
<evidence type="ECO:0000256" key="7">
    <source>
        <dbReference type="SAM" id="MobiDB-lite"/>
    </source>
</evidence>
<dbReference type="Pfam" id="PF00293">
    <property type="entry name" value="NUDIX"/>
    <property type="match status" value="1"/>
</dbReference>
<keyword evidence="6" id="KW-0464">Manganese</keyword>
<dbReference type="PANTHER" id="PTHR12992">
    <property type="entry name" value="NUDIX HYDROLASE"/>
    <property type="match status" value="1"/>
</dbReference>
<dbReference type="InterPro" id="IPR000086">
    <property type="entry name" value="NUDIX_hydrolase_dom"/>
</dbReference>
<organism evidence="9 10">
    <name type="scientific">Paludibacterium purpuratum</name>
    <dbReference type="NCBI Taxonomy" id="1144873"/>
    <lineage>
        <taxon>Bacteria</taxon>
        <taxon>Pseudomonadati</taxon>
        <taxon>Pseudomonadota</taxon>
        <taxon>Betaproteobacteria</taxon>
        <taxon>Neisseriales</taxon>
        <taxon>Chromobacteriaceae</taxon>
        <taxon>Paludibacterium</taxon>
    </lineage>
</organism>
<dbReference type="CDD" id="cd03426">
    <property type="entry name" value="NUDIX_CoAse_Nudt7"/>
    <property type="match status" value="1"/>
</dbReference>
<sequence length="204" mass="22428">MLPSDGTAASDWIADRLAHGPDDRWREAMPPRLVFDQVCPAAVLIGLVWRSEGPTVLLTRRSDNLPTHPGQVSFPGGKQEAKDSSPIDTALREAEEEIGLDRGLVRVLGTLPRFVTITRFSVVPVVGFLEAPAELTPHPGEVAEIFEVPLAQVLRTDLYQRHAFEHDGIHGYTLSLSWQQHFIWGATAAMLRLLALTLSEPPGD</sequence>
<comment type="caution">
    <text evidence="9">The sequence shown here is derived from an EMBL/GenBank/DDBJ whole genome shotgun (WGS) entry which is preliminary data.</text>
</comment>
<evidence type="ECO:0000256" key="4">
    <source>
        <dbReference type="ARBA" id="ARBA00022801"/>
    </source>
</evidence>
<evidence type="ECO:0000256" key="2">
    <source>
        <dbReference type="ARBA" id="ARBA00001946"/>
    </source>
</evidence>
<keyword evidence="5" id="KW-0460">Magnesium</keyword>
<dbReference type="Proteomes" id="UP000295611">
    <property type="component" value="Unassembled WGS sequence"/>
</dbReference>
<dbReference type="InterPro" id="IPR015797">
    <property type="entry name" value="NUDIX_hydrolase-like_dom_sf"/>
</dbReference>
<evidence type="ECO:0000259" key="8">
    <source>
        <dbReference type="PROSITE" id="PS51462"/>
    </source>
</evidence>
<proteinExistence type="predicted"/>
<evidence type="ECO:0000313" key="9">
    <source>
        <dbReference type="EMBL" id="TDR82283.1"/>
    </source>
</evidence>
<dbReference type="AlphaFoldDB" id="A0A4R7BCA1"/>
<evidence type="ECO:0000256" key="3">
    <source>
        <dbReference type="ARBA" id="ARBA00022723"/>
    </source>
</evidence>
<evidence type="ECO:0000256" key="1">
    <source>
        <dbReference type="ARBA" id="ARBA00001936"/>
    </source>
</evidence>
<feature type="domain" description="Nudix hydrolase" evidence="8">
    <location>
        <begin position="38"/>
        <end position="178"/>
    </location>
</feature>
<keyword evidence="4" id="KW-0378">Hydrolase</keyword>
<gene>
    <name evidence="9" type="ORF">DFP86_102400</name>
</gene>
<accession>A0A4R7BCA1</accession>
<dbReference type="EMBL" id="SNZP01000002">
    <property type="protein sequence ID" value="TDR82283.1"/>
    <property type="molecule type" value="Genomic_DNA"/>
</dbReference>
<keyword evidence="10" id="KW-1185">Reference proteome</keyword>
<dbReference type="InterPro" id="IPR045121">
    <property type="entry name" value="CoAse"/>
</dbReference>
<feature type="region of interest" description="Disordered" evidence="7">
    <location>
        <begin position="61"/>
        <end position="86"/>
    </location>
</feature>
<comment type="cofactor">
    <cofactor evidence="2">
        <name>Mg(2+)</name>
        <dbReference type="ChEBI" id="CHEBI:18420"/>
    </cofactor>
</comment>
<dbReference type="PANTHER" id="PTHR12992:SF11">
    <property type="entry name" value="MITOCHONDRIAL COENZYME A DIPHOSPHATASE NUDT8"/>
    <property type="match status" value="1"/>
</dbReference>
<comment type="cofactor">
    <cofactor evidence="1">
        <name>Mn(2+)</name>
        <dbReference type="ChEBI" id="CHEBI:29035"/>
    </cofactor>
</comment>
<evidence type="ECO:0000256" key="5">
    <source>
        <dbReference type="ARBA" id="ARBA00022842"/>
    </source>
</evidence>
<dbReference type="PROSITE" id="PS51462">
    <property type="entry name" value="NUDIX"/>
    <property type="match status" value="1"/>
</dbReference>